<reference evidence="1 3" key="1">
    <citation type="submission" date="2018-02" db="EMBL/GenBank/DDBJ databases">
        <title>Complete genome sequencing of Faecalibacterium prausnitzii strains isolated from the human gut.</title>
        <authorList>
            <person name="Fitzgerald B.C."/>
            <person name="Shkoporov A.N."/>
            <person name="Ross P.R."/>
            <person name="Hill C."/>
        </authorList>
    </citation>
    <scope>NUCLEOTIDE SEQUENCE [LARGE SCALE GENOMIC DNA]</scope>
    <source>
        <strain evidence="1 3">APC942/32-1</strain>
    </source>
</reference>
<dbReference type="EMBL" id="CABHMY010000089">
    <property type="protein sequence ID" value="VUX00361.1"/>
    <property type="molecule type" value="Genomic_DNA"/>
</dbReference>
<proteinExistence type="predicted"/>
<dbReference type="PIRSF" id="PIRSF011570">
    <property type="entry name" value="SpoVAD"/>
    <property type="match status" value="1"/>
</dbReference>
<protein>
    <submittedName>
        <fullName evidence="1">Stage V sporulation protein AD</fullName>
    </submittedName>
</protein>
<dbReference type="InterPro" id="IPR038369">
    <property type="entry name" value="SpoVAD_sf"/>
</dbReference>
<dbReference type="RefSeq" id="WP_158398339.1">
    <property type="nucleotide sequence ID" value="NZ_CABHMY010000089.1"/>
</dbReference>
<reference evidence="2 4" key="2">
    <citation type="submission" date="2019-07" db="EMBL/GenBank/DDBJ databases">
        <authorList>
            <person name="Hibberd C M."/>
            <person name="Gehrig L. J."/>
            <person name="Chang H.-W."/>
            <person name="Venkatesh S."/>
        </authorList>
    </citation>
    <scope>NUCLEOTIDE SEQUENCE [LARGE SCALE GENOMIC DNA]</scope>
    <source>
        <strain evidence="2">Faecalibacterium_prausnitzii_JG_BgPS064</strain>
    </source>
</reference>
<name>A0A329U259_9FIRM</name>
<evidence type="ECO:0000313" key="3">
    <source>
        <dbReference type="Proteomes" id="UP000251144"/>
    </source>
</evidence>
<evidence type="ECO:0000313" key="4">
    <source>
        <dbReference type="Proteomes" id="UP000406184"/>
    </source>
</evidence>
<dbReference type="InterPro" id="IPR016039">
    <property type="entry name" value="Thiolase-like"/>
</dbReference>
<keyword evidence="4" id="KW-1185">Reference proteome</keyword>
<dbReference type="AlphaFoldDB" id="A0A329U259"/>
<dbReference type="OrthoDB" id="9770068at2"/>
<evidence type="ECO:0000313" key="1">
    <source>
        <dbReference type="EMBL" id="RAW55056.1"/>
    </source>
</evidence>
<accession>A0A329U259</accession>
<dbReference type="Proteomes" id="UP000251144">
    <property type="component" value="Unassembled WGS sequence"/>
</dbReference>
<dbReference type="EMBL" id="PRLB01000002">
    <property type="protein sequence ID" value="RAW55056.1"/>
    <property type="molecule type" value="Genomic_DNA"/>
</dbReference>
<dbReference type="Gene3D" id="3.40.47.40">
    <property type="entry name" value="Stage V sporulation protein AD"/>
    <property type="match status" value="1"/>
</dbReference>
<sequence>MAARRGDTLLFPTPPVVAAHAAIGGKKEGEGPLAACFDELSADNFFGQSNWEAAEKEMALRAARLCLKKAETTPDNVSLALAGDLQAQCTASSYALRELGIPFVGLFGACSTMAEALGLGAALCSAGMADGLLAMTSSHFCAAERQFRTPLSYGAVRTPTAQWTATAAGACLLRPAGEGVQLCAATFGRVQDYKIKDINNMGAAMAPAAAATLLHYLKDTGSAPADFDRIYTGDLGHVGSQLLRDLLAAEGLLLKNHVDCGCILYDAAEQTVKSGGSGPGCCASVLCGHILPRLEKGTQKRVLFIATGALMSQTTFLQKESIPAIAHLVELRSPQQKEENG</sequence>
<dbReference type="Proteomes" id="UP000406184">
    <property type="component" value="Unassembled WGS sequence"/>
</dbReference>
<dbReference type="SUPFAM" id="SSF53901">
    <property type="entry name" value="Thiolase-like"/>
    <property type="match status" value="1"/>
</dbReference>
<dbReference type="Pfam" id="PF07451">
    <property type="entry name" value="SpoVAD"/>
    <property type="match status" value="1"/>
</dbReference>
<dbReference type="GO" id="GO:0016746">
    <property type="term" value="F:acyltransferase activity"/>
    <property type="evidence" value="ECO:0007669"/>
    <property type="project" value="InterPro"/>
</dbReference>
<dbReference type="NCBIfam" id="NF006160">
    <property type="entry name" value="PRK08304.1"/>
    <property type="match status" value="1"/>
</dbReference>
<organism evidence="1 3">
    <name type="scientific">Faecalibacterium prausnitzii</name>
    <dbReference type="NCBI Taxonomy" id="853"/>
    <lineage>
        <taxon>Bacteria</taxon>
        <taxon>Bacillati</taxon>
        <taxon>Bacillota</taxon>
        <taxon>Clostridia</taxon>
        <taxon>Eubacteriales</taxon>
        <taxon>Oscillospiraceae</taxon>
        <taxon>Faecalibacterium</taxon>
    </lineage>
</organism>
<dbReference type="InterPro" id="IPR010894">
    <property type="entry name" value="SpoVAD"/>
</dbReference>
<evidence type="ECO:0000313" key="2">
    <source>
        <dbReference type="EMBL" id="VUX00361.1"/>
    </source>
</evidence>
<gene>
    <name evidence="2" type="primary">spoVAD</name>
    <name evidence="1" type="ORF">C4N26_03600</name>
    <name evidence="2" type="ORF">FPPS064S07_00103</name>
</gene>